<dbReference type="Proteomes" id="UP000465035">
    <property type="component" value="Chromosome"/>
</dbReference>
<protein>
    <submittedName>
        <fullName evidence="2">Uncharacterized protein</fullName>
    </submittedName>
</protein>
<gene>
    <name evidence="2" type="ORF">GQR93_14075</name>
</gene>
<dbReference type="AlphaFoldDB" id="A0A6P1EEM4"/>
<reference evidence="2 3" key="1">
    <citation type="submission" date="2019-12" db="EMBL/GenBank/DDBJ databases">
        <title>Lactobacillus hilgardii FLUB.</title>
        <authorList>
            <person name="Gustaw K."/>
        </authorList>
    </citation>
    <scope>NUCLEOTIDE SEQUENCE [LARGE SCALE GENOMIC DNA]</scope>
    <source>
        <strain evidence="2 3">FLUB</strain>
    </source>
</reference>
<dbReference type="RefSeq" id="WP_003550792.1">
    <property type="nucleotide sequence ID" value="NZ_CABKOL010000106.1"/>
</dbReference>
<keyword evidence="1" id="KW-0812">Transmembrane</keyword>
<dbReference type="GeneID" id="69059499"/>
<name>A0A6P1EEM4_LENHI</name>
<feature type="transmembrane region" description="Helical" evidence="1">
    <location>
        <begin position="31"/>
        <end position="49"/>
    </location>
</feature>
<evidence type="ECO:0000313" key="3">
    <source>
        <dbReference type="Proteomes" id="UP000465035"/>
    </source>
</evidence>
<dbReference type="EMBL" id="CP047121">
    <property type="protein sequence ID" value="QHB53233.1"/>
    <property type="molecule type" value="Genomic_DNA"/>
</dbReference>
<keyword evidence="1" id="KW-0472">Membrane</keyword>
<dbReference type="SMR" id="A0A6P1EEM4"/>
<sequence>MKAPMSIRILLGILLVSVAVAFLLKLHITTVVLIIITGVIAFGYPIILSKNTHNNQDRK</sequence>
<evidence type="ECO:0000313" key="2">
    <source>
        <dbReference type="EMBL" id="QHB53233.1"/>
    </source>
</evidence>
<accession>A0A6P1EEM4</accession>
<keyword evidence="1" id="KW-1133">Transmembrane helix</keyword>
<proteinExistence type="predicted"/>
<organism evidence="2 3">
    <name type="scientific">Lentilactobacillus hilgardii</name>
    <name type="common">Lactobacillus hilgardii</name>
    <dbReference type="NCBI Taxonomy" id="1588"/>
    <lineage>
        <taxon>Bacteria</taxon>
        <taxon>Bacillati</taxon>
        <taxon>Bacillota</taxon>
        <taxon>Bacilli</taxon>
        <taxon>Lactobacillales</taxon>
        <taxon>Lactobacillaceae</taxon>
        <taxon>Lentilactobacillus</taxon>
    </lineage>
</organism>
<evidence type="ECO:0000256" key="1">
    <source>
        <dbReference type="SAM" id="Phobius"/>
    </source>
</evidence>